<dbReference type="InterPro" id="IPR045344">
    <property type="entry name" value="C-JID"/>
</dbReference>
<gene>
    <name evidence="5" type="ORF">FH972_024768</name>
</gene>
<feature type="compositionally biased region" description="Basic and acidic residues" evidence="3">
    <location>
        <begin position="245"/>
        <end position="255"/>
    </location>
</feature>
<keyword evidence="6" id="KW-1185">Reference proteome</keyword>
<evidence type="ECO:0000313" key="6">
    <source>
        <dbReference type="Proteomes" id="UP000327013"/>
    </source>
</evidence>
<comment type="caution">
    <text evidence="5">The sequence shown here is derived from an EMBL/GenBank/DDBJ whole genome shotgun (WGS) entry which is preliminary data.</text>
</comment>
<feature type="region of interest" description="Disordered" evidence="3">
    <location>
        <begin position="198"/>
        <end position="262"/>
    </location>
</feature>
<dbReference type="AlphaFoldDB" id="A0A5N6KZ00"/>
<keyword evidence="1" id="KW-0433">Leucine-rich repeat</keyword>
<accession>A0A5N6KZ00</accession>
<evidence type="ECO:0000259" key="4">
    <source>
        <dbReference type="Pfam" id="PF20160"/>
    </source>
</evidence>
<dbReference type="Proteomes" id="UP000327013">
    <property type="component" value="Unassembled WGS sequence"/>
</dbReference>
<organism evidence="5 6">
    <name type="scientific">Carpinus fangiana</name>
    <dbReference type="NCBI Taxonomy" id="176857"/>
    <lineage>
        <taxon>Eukaryota</taxon>
        <taxon>Viridiplantae</taxon>
        <taxon>Streptophyta</taxon>
        <taxon>Embryophyta</taxon>
        <taxon>Tracheophyta</taxon>
        <taxon>Spermatophyta</taxon>
        <taxon>Magnoliopsida</taxon>
        <taxon>eudicotyledons</taxon>
        <taxon>Gunneridae</taxon>
        <taxon>Pentapetalae</taxon>
        <taxon>rosids</taxon>
        <taxon>fabids</taxon>
        <taxon>Fagales</taxon>
        <taxon>Betulaceae</taxon>
        <taxon>Carpinus</taxon>
    </lineage>
</organism>
<evidence type="ECO:0000256" key="1">
    <source>
        <dbReference type="ARBA" id="ARBA00022614"/>
    </source>
</evidence>
<dbReference type="EMBL" id="VIBQ01000024">
    <property type="protein sequence ID" value="KAB8388294.1"/>
    <property type="molecule type" value="Genomic_DNA"/>
</dbReference>
<keyword evidence="2" id="KW-0677">Repeat</keyword>
<feature type="domain" description="C-JID" evidence="4">
    <location>
        <begin position="34"/>
        <end position="159"/>
    </location>
</feature>
<evidence type="ECO:0000256" key="3">
    <source>
        <dbReference type="SAM" id="MobiDB-lite"/>
    </source>
</evidence>
<dbReference type="Pfam" id="PF20160">
    <property type="entry name" value="C-JID"/>
    <property type="match status" value="1"/>
</dbReference>
<sequence length="262" mass="29213">MGLWPSDPWLSRESSCQGEEWSLRGFGIALGIFLPGNGIPDWFTYKDEGPSLYFKVPHIIDGNIQWFTVCIVYSACPDRILGLGFPTNSISIVNYTKGRTETMSPITTNAVNTDDDGDHMWQANFSKHWFHSEAGDEVEVIVDFGLGFDVKKIGVCPVYDMVNDGKMIHYASTSNKGVIVVSDDEDESTDQVAIESKRSLGVGDDKAESSHGCLDNEREAKRLRCEQTPDDKAESSHGCFDDDQEPKRLRCDHNSEMSIDDV</sequence>
<protein>
    <recommendedName>
        <fullName evidence="4">C-JID domain-containing protein</fullName>
    </recommendedName>
</protein>
<proteinExistence type="predicted"/>
<feature type="compositionally biased region" description="Basic and acidic residues" evidence="3">
    <location>
        <begin position="198"/>
        <end position="235"/>
    </location>
</feature>
<name>A0A5N6KZ00_9ROSI</name>
<evidence type="ECO:0000256" key="2">
    <source>
        <dbReference type="ARBA" id="ARBA00022737"/>
    </source>
</evidence>
<dbReference type="OrthoDB" id="1901675at2759"/>
<evidence type="ECO:0000313" key="5">
    <source>
        <dbReference type="EMBL" id="KAB8388294.1"/>
    </source>
</evidence>
<reference evidence="5 6" key="1">
    <citation type="submission" date="2019-06" db="EMBL/GenBank/DDBJ databases">
        <title>A chromosomal-level reference genome of Carpinus fangiana (Coryloideae, Betulaceae).</title>
        <authorList>
            <person name="Yang X."/>
            <person name="Wang Z."/>
            <person name="Zhang L."/>
            <person name="Hao G."/>
            <person name="Liu J."/>
            <person name="Yang Y."/>
        </authorList>
    </citation>
    <scope>NUCLEOTIDE SEQUENCE [LARGE SCALE GENOMIC DNA]</scope>
    <source>
        <strain evidence="5">Cfa_2016G</strain>
        <tissue evidence="5">Leaf</tissue>
    </source>
</reference>